<evidence type="ECO:0000259" key="2">
    <source>
        <dbReference type="Pfam" id="PF02470"/>
    </source>
</evidence>
<dbReference type="Proteomes" id="UP000245507">
    <property type="component" value="Unassembled WGS sequence"/>
</dbReference>
<dbReference type="GO" id="GO:0051701">
    <property type="term" value="P:biological process involved in interaction with host"/>
    <property type="evidence" value="ECO:0007669"/>
    <property type="project" value="TreeGrafter"/>
</dbReference>
<protein>
    <submittedName>
        <fullName evidence="4">MCE family protein</fullName>
    </submittedName>
</protein>
<dbReference type="GO" id="GO:0005576">
    <property type="term" value="C:extracellular region"/>
    <property type="evidence" value="ECO:0007669"/>
    <property type="project" value="TreeGrafter"/>
</dbReference>
<dbReference type="RefSeq" id="WP_109692774.1">
    <property type="nucleotide sequence ID" value="NZ_QGDD01000002.1"/>
</dbReference>
<dbReference type="InterPro" id="IPR003399">
    <property type="entry name" value="Mce/MlaD"/>
</dbReference>
<evidence type="ECO:0000313" key="4">
    <source>
        <dbReference type="EMBL" id="PWN03686.1"/>
    </source>
</evidence>
<dbReference type="NCBIfam" id="TIGR00996">
    <property type="entry name" value="Mtu_fam_mce"/>
    <property type="match status" value="1"/>
</dbReference>
<sequence length="346" mass="36963">MTGIRAVAAKVAAFTIVSIVLLVILANTMLNGLSGDKVAFSAEFSDVSGLAVGDDVKAAGVRVGRVTAIETTDDGAMVDFELVEEQKIYDTTRVIMRYQNLLGQRYLQLQQEGPRGEELADGTTIPMFVDHGPARDRWRTSPGFDLTELLNGFRPLFEILQPGDVNQLATSMIKVLQGEGGTIEGLLGQTAELTTFLADRDEVIGEVMTNLTPVLENLAGQGGELQATVVELKRLMTGLARDRKAIGGSIDSIGSLVGATSDLLQDVKVPMTRTTDRLAAVAAMFADSRTELEDSIAAFGTIFESLGRIGSYENALNVYLCSFAIKIGSLEVNPAGGNGPWAEVCR</sequence>
<feature type="domain" description="Mce/MlaD" evidence="2">
    <location>
        <begin position="38"/>
        <end position="111"/>
    </location>
</feature>
<keyword evidence="1" id="KW-0812">Transmembrane</keyword>
<dbReference type="PANTHER" id="PTHR33371:SF17">
    <property type="entry name" value="MCE-FAMILY PROTEIN MCE1B"/>
    <property type="match status" value="1"/>
</dbReference>
<dbReference type="InterPro" id="IPR052336">
    <property type="entry name" value="MlaD_Phospholipid_Transporter"/>
</dbReference>
<dbReference type="EMBL" id="QGDD01000002">
    <property type="protein sequence ID" value="PWN03686.1"/>
    <property type="molecule type" value="Genomic_DNA"/>
</dbReference>
<gene>
    <name evidence="4" type="ORF">DJ010_06270</name>
</gene>
<keyword evidence="1" id="KW-0472">Membrane</keyword>
<dbReference type="InterPro" id="IPR024516">
    <property type="entry name" value="Mce_C"/>
</dbReference>
<organism evidence="4 5">
    <name type="scientific">Nocardioides silvaticus</name>
    <dbReference type="NCBI Taxonomy" id="2201891"/>
    <lineage>
        <taxon>Bacteria</taxon>
        <taxon>Bacillati</taxon>
        <taxon>Actinomycetota</taxon>
        <taxon>Actinomycetes</taxon>
        <taxon>Propionibacteriales</taxon>
        <taxon>Nocardioidaceae</taxon>
        <taxon>Nocardioides</taxon>
    </lineage>
</organism>
<dbReference type="AlphaFoldDB" id="A0A316TVU3"/>
<keyword evidence="1" id="KW-1133">Transmembrane helix</keyword>
<keyword evidence="5" id="KW-1185">Reference proteome</keyword>
<proteinExistence type="predicted"/>
<feature type="transmembrane region" description="Helical" evidence="1">
    <location>
        <begin position="7"/>
        <end position="30"/>
    </location>
</feature>
<accession>A0A316TVU3</accession>
<evidence type="ECO:0000256" key="1">
    <source>
        <dbReference type="SAM" id="Phobius"/>
    </source>
</evidence>
<dbReference type="Pfam" id="PF02470">
    <property type="entry name" value="MlaD"/>
    <property type="match status" value="1"/>
</dbReference>
<dbReference type="PANTHER" id="PTHR33371">
    <property type="entry name" value="INTERMEMBRANE PHOSPHOLIPID TRANSPORT SYSTEM BINDING PROTEIN MLAD-RELATED"/>
    <property type="match status" value="1"/>
</dbReference>
<evidence type="ECO:0000313" key="5">
    <source>
        <dbReference type="Proteomes" id="UP000245507"/>
    </source>
</evidence>
<dbReference type="Pfam" id="PF11887">
    <property type="entry name" value="Mce4_CUP1"/>
    <property type="match status" value="1"/>
</dbReference>
<comment type="caution">
    <text evidence="4">The sequence shown here is derived from an EMBL/GenBank/DDBJ whole genome shotgun (WGS) entry which is preliminary data.</text>
</comment>
<evidence type="ECO:0000259" key="3">
    <source>
        <dbReference type="Pfam" id="PF11887"/>
    </source>
</evidence>
<reference evidence="4 5" key="1">
    <citation type="submission" date="2018-05" db="EMBL/GenBank/DDBJ databases">
        <title>Nocardioides silvaticus genome.</title>
        <authorList>
            <person name="Li C."/>
            <person name="Wang G."/>
        </authorList>
    </citation>
    <scope>NUCLEOTIDE SEQUENCE [LARGE SCALE GENOMIC DNA]</scope>
    <source>
        <strain evidence="4 5">CCTCC AB 2018079</strain>
    </source>
</reference>
<dbReference type="OrthoDB" id="338143at2"/>
<name>A0A316TVU3_9ACTN</name>
<feature type="domain" description="Mammalian cell entry C-terminal" evidence="3">
    <location>
        <begin position="139"/>
        <end position="300"/>
    </location>
</feature>
<dbReference type="InterPro" id="IPR005693">
    <property type="entry name" value="Mce"/>
</dbReference>